<evidence type="ECO:0000313" key="1">
    <source>
        <dbReference type="EMBL" id="TJZ53739.1"/>
    </source>
</evidence>
<dbReference type="InterPro" id="IPR027829">
    <property type="entry name" value="DUF4625"/>
</dbReference>
<dbReference type="EMBL" id="SUME01000007">
    <property type="protein sequence ID" value="TJZ53739.1"/>
    <property type="molecule type" value="Genomic_DNA"/>
</dbReference>
<sequence length="374" mass="41143">MKKNRVLFYPSLVVSFFLIFLSCKNDDPEPVFAAPVVELTEVGLQNSKIGFVGGDLHIEGTILSEALIQQIEIQIHQEEGGDFSFGKAYTDGKYVNVKNLDFHEHIDIPVDAPLGEYHLHLTVTDQQGQTTTAEAELVLDRKGAKLEGLQVGSKDDRNDGIANAFSKLYIAADIQSQKEISSIKFKAAQQGSENGTELEERDITNSFNKSTGKLSAAVDIPIGAVVGDYLVSLIITDADGNEVNITREIQVKNTPFVEDFEVGSGHGTGERTDRIGYIGKDLHIQGTVYCVINRLKSIKVKIVQDVASNPYTATTLFDESTNYFGAIAGSRNDFFHQHVDLPADMPAGNYKFSFTVEDRTGGVYEKLVNLELRK</sequence>
<dbReference type="PROSITE" id="PS51257">
    <property type="entry name" value="PROKAR_LIPOPROTEIN"/>
    <property type="match status" value="1"/>
</dbReference>
<accession>A0A4U0NHQ5</accession>
<name>A0A4U0NHQ5_9SPHI</name>
<dbReference type="AlphaFoldDB" id="A0A4U0NHQ5"/>
<organism evidence="1 2">
    <name type="scientific">Sphingobacterium olei</name>
    <dbReference type="NCBI Taxonomy" id="2571155"/>
    <lineage>
        <taxon>Bacteria</taxon>
        <taxon>Pseudomonadati</taxon>
        <taxon>Bacteroidota</taxon>
        <taxon>Sphingobacteriia</taxon>
        <taxon>Sphingobacteriales</taxon>
        <taxon>Sphingobacteriaceae</taxon>
        <taxon>Sphingobacterium</taxon>
    </lineage>
</organism>
<keyword evidence="2" id="KW-1185">Reference proteome</keyword>
<dbReference type="OrthoDB" id="978436at2"/>
<proteinExistence type="predicted"/>
<protein>
    <submittedName>
        <fullName evidence="1">DUF4625 domain-containing protein</fullName>
    </submittedName>
</protein>
<comment type="caution">
    <text evidence="1">The sequence shown here is derived from an EMBL/GenBank/DDBJ whole genome shotgun (WGS) entry which is preliminary data.</text>
</comment>
<gene>
    <name evidence="1" type="ORF">FAZ15_17085</name>
</gene>
<dbReference type="Proteomes" id="UP000306808">
    <property type="component" value="Unassembled WGS sequence"/>
</dbReference>
<evidence type="ECO:0000313" key="2">
    <source>
        <dbReference type="Proteomes" id="UP000306808"/>
    </source>
</evidence>
<dbReference type="RefSeq" id="WP_136902530.1">
    <property type="nucleotide sequence ID" value="NZ_SUME01000007.1"/>
</dbReference>
<dbReference type="Pfam" id="PF15418">
    <property type="entry name" value="DUF4625"/>
    <property type="match status" value="2"/>
</dbReference>
<reference evidence="1 2" key="1">
    <citation type="submission" date="2019-04" db="EMBL/GenBank/DDBJ databases">
        <title>Sphingobacterium olei sp. nov., isolated from oil-contaminated soil.</title>
        <authorList>
            <person name="Liu B."/>
        </authorList>
    </citation>
    <scope>NUCLEOTIDE SEQUENCE [LARGE SCALE GENOMIC DNA]</scope>
    <source>
        <strain evidence="1 2">HAL-9</strain>
    </source>
</reference>